<dbReference type="Proteomes" id="UP001606134">
    <property type="component" value="Unassembled WGS sequence"/>
</dbReference>
<dbReference type="InterPro" id="IPR041679">
    <property type="entry name" value="DNA2/NAM7-like_C"/>
</dbReference>
<dbReference type="InterPro" id="IPR047187">
    <property type="entry name" value="SF1_C_Upf1"/>
</dbReference>
<keyword evidence="3" id="KW-0378">Hydrolase</keyword>
<sequence>MSIKRNRQVDIGNEALARLGFPPAEELLADSALWPDLSVLAQVLSKFSAGGQPNNYLSDRLPDATKRLGNQASSAAKPVEQPSALNVAAWLAWIEGWPTTAAARTRAAAEAQSRQQALQTARENAPPLLKLSLELARFEDQDAVARCEPLAVAPLREVRAAPPGVHPGVDSVLLVFGVRKPAVRSGSPFRVFFTIRLVHPEGQPRYVDDTTWTLDGKPCYVPPDDPQLQFSSSEFFRDGEPVGEFDEDSLARIAADPWPDEARIDWPGFIAELDRRCVEALGHRMHEFAPALFGRHVRDIEVRVVDEARVQPSPWCAVLQELVDGARESALPLSLLQSPEVLDLVRLSTSPRERFLGHMDASGVGTASRKPAFPLDCTQRLAAMQAMVLEPTQGRFHLPVNGPPGSGKTSFLKALLASQWVLAAVEQRGSPPLVFGTGATNKAVINVIEAFGDVVGTDSYSMEARWVDGLPSYGWFFPSSKAAEDYPNLMQLRYDAATHQPYRPSGAAQAFSDIDAEQHRDQYLERASKVLRLGGSSSLSLDSVAGVLHDRLVRHRDAMALEIRSFESALSRVGDAFAASRARAGDILRLTNAAGILEAEFKASSTRVAQLSEANRLGRAYRVASRRLLAGWRSWLPRAIRERLFGKEIADLAATETYASVAFGSAGLEWTRVWPLLDEALSKAESLWASEQQRHDAASQAKQLAADELTRALQRRAERREAVRSLISQTAAPKRLAPSELPTARYAVALTRNLPSRAGLAIDMLWARFDARQDLEHRVAMFHLAARYWEGRWISEALRDDIDISNEARLRRAMMLGVIIVATTHQVCKLGKDATADLLVMDEAGQCLPVVALSASACANTAIFVGDTKQLQPINLLTSDRVEQIARRCGLTPADVPDALNPCTGSGMALAKHGAHWTDGRGEAGVTLLYHYRCHPLIAGYCSELLYGSALRYVRADEPTAFSEPPMAWVDVDLGPPARRGNSWINPFEARAIVDWIEQIHDRLAAAYGKPLDEILAIITPLAGQAACIKEELAKRLGRVLGTEVLDRLIIGTVHRLQGAERPVVAFSLVQQLGTNPRLFADRDGGFLMNVAVSRAKDCFVVFGQRQTFWPGPTDAREAARSGLKRTPMARLGAYMRKHGRRLFPKHLVVVEAPGKVQLVSKALGLQVAIVATQGMLQDSSLSEDGTLQWAATDERAMESFLGALSSHRGLIESLVIATDDDLAGELIGWQTAELAASILGDVQVKRMRFHTLVDDDLRLALEIAGPDFDADLLTAALVREYARHMDRRVFKAKLPDQTYQSASRRAIVAIADEIAPEDSYCVEVVAADRDGQHHHGFVAADVSALAGPARMRLEEARAVAQGLLNLEEANAMTVTLSPVNVEAVLQVPPLYPPSTTLRVLEVAADELNIMPWDAQAEMNALYQQGSDT</sequence>
<organism evidence="7 8">
    <name type="scientific">Pelomonas candidula</name>
    <dbReference type="NCBI Taxonomy" id="3299025"/>
    <lineage>
        <taxon>Bacteria</taxon>
        <taxon>Pseudomonadati</taxon>
        <taxon>Pseudomonadota</taxon>
        <taxon>Betaproteobacteria</taxon>
        <taxon>Burkholderiales</taxon>
        <taxon>Sphaerotilaceae</taxon>
        <taxon>Roseateles</taxon>
    </lineage>
</organism>
<comment type="caution">
    <text evidence="7">The sequence shown here is derived from an EMBL/GenBank/DDBJ whole genome shotgun (WGS) entry which is preliminary data.</text>
</comment>
<keyword evidence="5" id="KW-0067">ATP-binding</keyword>
<protein>
    <submittedName>
        <fullName evidence="7">AAA domain-containing protein</fullName>
    </submittedName>
</protein>
<evidence type="ECO:0000256" key="1">
    <source>
        <dbReference type="ARBA" id="ARBA00007913"/>
    </source>
</evidence>
<dbReference type="Pfam" id="PF13087">
    <property type="entry name" value="AAA_12"/>
    <property type="match status" value="1"/>
</dbReference>
<dbReference type="InterPro" id="IPR050534">
    <property type="entry name" value="Coronavir_polyprotein_1ab"/>
</dbReference>
<evidence type="ECO:0000256" key="4">
    <source>
        <dbReference type="ARBA" id="ARBA00022806"/>
    </source>
</evidence>
<dbReference type="InterPro" id="IPR006171">
    <property type="entry name" value="TOPRIM_dom"/>
</dbReference>
<evidence type="ECO:0000313" key="8">
    <source>
        <dbReference type="Proteomes" id="UP001606134"/>
    </source>
</evidence>
<evidence type="ECO:0000256" key="2">
    <source>
        <dbReference type="ARBA" id="ARBA00022741"/>
    </source>
</evidence>
<dbReference type="Pfam" id="PF01751">
    <property type="entry name" value="Toprim"/>
    <property type="match status" value="1"/>
</dbReference>
<proteinExistence type="inferred from homology"/>
<evidence type="ECO:0000259" key="6">
    <source>
        <dbReference type="PROSITE" id="PS50880"/>
    </source>
</evidence>
<dbReference type="SUPFAM" id="SSF56712">
    <property type="entry name" value="Prokaryotic type I DNA topoisomerase"/>
    <property type="match status" value="1"/>
</dbReference>
<name>A0ABW7HI85_9BURK</name>
<dbReference type="Gene3D" id="3.40.50.300">
    <property type="entry name" value="P-loop containing nucleotide triphosphate hydrolases"/>
    <property type="match status" value="3"/>
</dbReference>
<reference evidence="7 8" key="1">
    <citation type="submission" date="2024-08" db="EMBL/GenBank/DDBJ databases">
        <authorList>
            <person name="Lu H."/>
        </authorList>
    </citation>
    <scope>NUCLEOTIDE SEQUENCE [LARGE SCALE GENOMIC DNA]</scope>
    <source>
        <strain evidence="7 8">BYS78W</strain>
    </source>
</reference>
<dbReference type="PANTHER" id="PTHR43788">
    <property type="entry name" value="DNA2/NAM7 HELICASE FAMILY MEMBER"/>
    <property type="match status" value="1"/>
</dbReference>
<gene>
    <name evidence="7" type="ORF">ACG04R_23265</name>
</gene>
<keyword evidence="2" id="KW-0547">Nucleotide-binding</keyword>
<dbReference type="RefSeq" id="WP_394416012.1">
    <property type="nucleotide sequence ID" value="NZ_JBIGIC010000014.1"/>
</dbReference>
<evidence type="ECO:0000256" key="3">
    <source>
        <dbReference type="ARBA" id="ARBA00022801"/>
    </source>
</evidence>
<dbReference type="InterPro" id="IPR027417">
    <property type="entry name" value="P-loop_NTPase"/>
</dbReference>
<dbReference type="InterPro" id="IPR041677">
    <property type="entry name" value="DNA2/NAM7_AAA_11"/>
</dbReference>
<comment type="similarity">
    <text evidence="1">Belongs to the DNA2/NAM7 helicase family.</text>
</comment>
<dbReference type="InterPro" id="IPR023405">
    <property type="entry name" value="Topo_IA_core_domain"/>
</dbReference>
<keyword evidence="8" id="KW-1185">Reference proteome</keyword>
<evidence type="ECO:0000313" key="7">
    <source>
        <dbReference type="EMBL" id="MFG6489615.1"/>
    </source>
</evidence>
<dbReference type="PROSITE" id="PS50880">
    <property type="entry name" value="TOPRIM"/>
    <property type="match status" value="1"/>
</dbReference>
<feature type="domain" description="Toprim" evidence="6">
    <location>
        <begin position="1146"/>
        <end position="1255"/>
    </location>
</feature>
<evidence type="ECO:0000256" key="5">
    <source>
        <dbReference type="ARBA" id="ARBA00022840"/>
    </source>
</evidence>
<dbReference type="CDD" id="cd18808">
    <property type="entry name" value="SF1_C_Upf1"/>
    <property type="match status" value="1"/>
</dbReference>
<dbReference type="Gene3D" id="3.40.50.140">
    <property type="match status" value="1"/>
</dbReference>
<accession>A0ABW7HI85</accession>
<dbReference type="EMBL" id="JBIGIC010000014">
    <property type="protein sequence ID" value="MFG6489615.1"/>
    <property type="molecule type" value="Genomic_DNA"/>
</dbReference>
<dbReference type="SUPFAM" id="SSF52540">
    <property type="entry name" value="P-loop containing nucleoside triphosphate hydrolases"/>
    <property type="match status" value="1"/>
</dbReference>
<dbReference type="PANTHER" id="PTHR43788:SF8">
    <property type="entry name" value="DNA-BINDING PROTEIN SMUBP-2"/>
    <property type="match status" value="1"/>
</dbReference>
<dbReference type="Pfam" id="PF13086">
    <property type="entry name" value="AAA_11"/>
    <property type="match status" value="1"/>
</dbReference>
<keyword evidence="4" id="KW-0347">Helicase</keyword>